<name>A0A0A3IGQ5_9BACI</name>
<protein>
    <recommendedName>
        <fullName evidence="1">DUF6985 domain-containing protein</fullName>
    </recommendedName>
</protein>
<dbReference type="OrthoDB" id="3477708at2"/>
<gene>
    <name evidence="2" type="ORF">CD32_14750</name>
</gene>
<evidence type="ECO:0000313" key="3">
    <source>
        <dbReference type="Proteomes" id="UP000030437"/>
    </source>
</evidence>
<dbReference type="InterPro" id="IPR054254">
    <property type="entry name" value="DUF6985"/>
</dbReference>
<proteinExistence type="predicted"/>
<evidence type="ECO:0000313" key="2">
    <source>
        <dbReference type="EMBL" id="KGR83946.1"/>
    </source>
</evidence>
<evidence type="ECO:0000259" key="1">
    <source>
        <dbReference type="Pfam" id="PF22481"/>
    </source>
</evidence>
<dbReference type="Proteomes" id="UP000030437">
    <property type="component" value="Unassembled WGS sequence"/>
</dbReference>
<dbReference type="Pfam" id="PF22481">
    <property type="entry name" value="DUF6985"/>
    <property type="match status" value="1"/>
</dbReference>
<reference evidence="2 3" key="1">
    <citation type="submission" date="2014-02" db="EMBL/GenBank/DDBJ databases">
        <title>Draft genome sequence of Lysinibacillus odysseyi NBRC 100172.</title>
        <authorList>
            <person name="Zhang F."/>
            <person name="Wang G."/>
            <person name="Zhang L."/>
        </authorList>
    </citation>
    <scope>NUCLEOTIDE SEQUENCE [LARGE SCALE GENOMIC DNA]</scope>
    <source>
        <strain evidence="2 3">NBRC 100172</strain>
    </source>
</reference>
<keyword evidence="3" id="KW-1185">Reference proteome</keyword>
<dbReference type="RefSeq" id="WP_036155922.1">
    <property type="nucleotide sequence ID" value="NZ_AVCX01000004.1"/>
</dbReference>
<comment type="caution">
    <text evidence="2">The sequence shown here is derived from an EMBL/GenBank/DDBJ whole genome shotgun (WGS) entry which is preliminary data.</text>
</comment>
<dbReference type="eggNOG" id="ENOG5032RXC">
    <property type="taxonomic scope" value="Bacteria"/>
</dbReference>
<feature type="domain" description="DUF6985" evidence="1">
    <location>
        <begin position="7"/>
        <end position="154"/>
    </location>
</feature>
<dbReference type="AlphaFoldDB" id="A0A0A3IGQ5"/>
<accession>A0A0A3IGQ5</accession>
<organism evidence="2 3">
    <name type="scientific">Lysinibacillus odysseyi 34hs-1 = NBRC 100172</name>
    <dbReference type="NCBI Taxonomy" id="1220589"/>
    <lineage>
        <taxon>Bacteria</taxon>
        <taxon>Bacillati</taxon>
        <taxon>Bacillota</taxon>
        <taxon>Bacilli</taxon>
        <taxon>Bacillales</taxon>
        <taxon>Bacillaceae</taxon>
        <taxon>Lysinibacillus</taxon>
    </lineage>
</organism>
<dbReference type="EMBL" id="JPVP01000057">
    <property type="protein sequence ID" value="KGR83946.1"/>
    <property type="molecule type" value="Genomic_DNA"/>
</dbReference>
<sequence length="155" mass="18065">MIINDAVFGELEYSYGWVRYTTIEFCGKEAEIALMVKGEEDGKFDEEQYIAYKSLMQNWEQLQQGFLPAILDYYKQERQELGYDIEVNENYPQIESTDQLLEMINLVGIIVPYGDIYEERDIGITFDCTWDIENGLGIRLLNERVAEVGYQDVAI</sequence>